<dbReference type="EMBL" id="CVMG01000013">
    <property type="protein sequence ID" value="CRG50444.1"/>
    <property type="molecule type" value="Genomic_DNA"/>
</dbReference>
<name>A0ABP1ZCB4_9GAMM</name>
<dbReference type="Gene3D" id="2.40.128.130">
    <property type="entry name" value="Autotransporter beta-domain"/>
    <property type="match status" value="1"/>
</dbReference>
<dbReference type="Pfam" id="PF18883">
    <property type="entry name" value="AC_1"/>
    <property type="match status" value="1"/>
</dbReference>
<protein>
    <submittedName>
        <fullName evidence="3">Autotransporter protein</fullName>
    </submittedName>
</protein>
<evidence type="ECO:0000313" key="4">
    <source>
        <dbReference type="Proteomes" id="UP000047420"/>
    </source>
</evidence>
<dbReference type="InterPro" id="IPR005546">
    <property type="entry name" value="Autotransporte_beta"/>
</dbReference>
<feature type="compositionally biased region" description="Pro residues" evidence="1">
    <location>
        <begin position="562"/>
        <end position="582"/>
    </location>
</feature>
<proteinExistence type="predicted"/>
<dbReference type="InterPro" id="IPR030895">
    <property type="entry name" value="T5SS_PEPC_rpt"/>
</dbReference>
<evidence type="ECO:0000256" key="1">
    <source>
        <dbReference type="SAM" id="MobiDB-lite"/>
    </source>
</evidence>
<accession>A0ABP1ZCB4</accession>
<feature type="domain" description="Autotransporter" evidence="2">
    <location>
        <begin position="631"/>
        <end position="912"/>
    </location>
</feature>
<dbReference type="NCBIfam" id="TIGR01414">
    <property type="entry name" value="autotrans_barl"/>
    <property type="match status" value="1"/>
</dbReference>
<dbReference type="RefSeq" id="WP_082388849.1">
    <property type="nucleotide sequence ID" value="NZ_CVMG01000013.1"/>
</dbReference>
<evidence type="ECO:0000259" key="2">
    <source>
        <dbReference type="PROSITE" id="PS51208"/>
    </source>
</evidence>
<organism evidence="3 4">
    <name type="scientific">Yersinia wautersii</name>
    <dbReference type="NCBI Taxonomy" id="1341643"/>
    <lineage>
        <taxon>Bacteria</taxon>
        <taxon>Pseudomonadati</taxon>
        <taxon>Pseudomonadota</taxon>
        <taxon>Gammaproteobacteria</taxon>
        <taxon>Enterobacterales</taxon>
        <taxon>Yersiniaceae</taxon>
        <taxon>Yersinia</taxon>
    </lineage>
</organism>
<dbReference type="PROSITE" id="PS51208">
    <property type="entry name" value="AUTOTRANSPORTER"/>
    <property type="match status" value="1"/>
</dbReference>
<dbReference type="PANTHER" id="PTHR12338">
    <property type="entry name" value="AUTOTRANSPORTER"/>
    <property type="match status" value="1"/>
</dbReference>
<dbReference type="SUPFAM" id="SSF103515">
    <property type="entry name" value="Autotransporter"/>
    <property type="match status" value="1"/>
</dbReference>
<dbReference type="InterPro" id="IPR036709">
    <property type="entry name" value="Autotransporte_beta_dom_sf"/>
</dbReference>
<sequence>MMKNHPLRHINFPVVIDTWCNIQLDILRKKYLPTVRCSLVSILTTLRTLLGVSLLATSLLTLTHPSKAAIVWSGNNSSNWLDNANWLQGVAPTLNDDAWIGVSGIPDPHFFPVIEAGNNINLGTTGALNVGMGSPGFLTIVNGGVLTSSGYANMGLYAGSTGFVEISGIGSQLNIGHFSIGDGGDATLRITQGGVVTSNTGFNEIGIQAGSSGAVDVSGGGSQWNMKEIYVGGDGDGLLRITQGGVVSSEGNISGTGSFISGSQTGSAGLAEVTGNGSLWVLEHLLTVGRSGEGTLVVAAGGQVQAPNIKLATGIDGVGILSIGNGYLAGNINTASITGGAGSSTVNFDHIDNIDFSPLMTGSLEVYHLKNGTTTLMSASNYTGETTVRAGTWQAGTVGAFSSQSDFVTDAGGKLDLAGYDQTLTSLSNAGTVLFNGQTRNFTARQAGTAGTALIITGNYHGRGGLLVMNTQLGGDSSLTDHFTVQGDADGQTYVQVTNAGGSGAETLNGIELIAVNGDATTAEFTQSGRIVAGAYDYTLARGTGSQTHHWYLNSTFNDPVGPGPNPDPNPTPDPGPNPNPNLDPNTGPDERVERPEAGSYIANLAAANHLFITRLHDRQGETPYTDPHTGERKITSLWLRNEGGHNRSRDSYGQLHTQDNRYVLQLGGDVVQWSSTGRGRGYLGLMAGYGNSKNRTTSQVTGYRSNGSVDGYSVGMYGTWYADQRTNTGWYTDSWMQYGWFNNTVQGQDLAAEDYKSRGMTASIETGYTVALGDTPNFRYFIQPQAQLIWMDIKADEHREANGTQVSGQGDGVVQSRLGVRAFIKTGNKENNTGVFQPFIAANWLHNSKDFGATLDSVALEQDGARNIVEVKIGAEGKLADWVTVSGNVGRQMGSAGYSDTAAMLGVKMNF</sequence>
<dbReference type="Pfam" id="PF03797">
    <property type="entry name" value="Autotransporter"/>
    <property type="match status" value="1"/>
</dbReference>
<dbReference type="InterPro" id="IPR050909">
    <property type="entry name" value="Bact_Autotransporter_VF"/>
</dbReference>
<dbReference type="InterPro" id="IPR006315">
    <property type="entry name" value="OM_autotransptr_brl_dom"/>
</dbReference>
<feature type="region of interest" description="Disordered" evidence="1">
    <location>
        <begin position="551"/>
        <end position="594"/>
    </location>
</feature>
<dbReference type="InterPro" id="IPR011050">
    <property type="entry name" value="Pectin_lyase_fold/virulence"/>
</dbReference>
<dbReference type="InterPro" id="IPR012332">
    <property type="entry name" value="Autotransporter_pectin_lyase_C"/>
</dbReference>
<keyword evidence="4" id="KW-1185">Reference proteome</keyword>
<dbReference type="CDD" id="cd01344">
    <property type="entry name" value="PL2_Passenger_AT"/>
    <property type="match status" value="1"/>
</dbReference>
<dbReference type="PANTHER" id="PTHR12338:SF5">
    <property type="entry name" value="ANTIGEN 43-RELATED"/>
    <property type="match status" value="1"/>
</dbReference>
<gene>
    <name evidence="3" type="primary">icsA_1</name>
    <name evidence="3" type="ORF">ERS008478_02013</name>
</gene>
<comment type="caution">
    <text evidence="3">The sequence shown here is derived from an EMBL/GenBank/DDBJ whole genome shotgun (WGS) entry which is preliminary data.</text>
</comment>
<dbReference type="SMART" id="SM00869">
    <property type="entry name" value="Autotransporter"/>
    <property type="match status" value="1"/>
</dbReference>
<dbReference type="Proteomes" id="UP000047420">
    <property type="component" value="Unassembled WGS sequence"/>
</dbReference>
<dbReference type="Gene3D" id="2.160.20.20">
    <property type="match status" value="1"/>
</dbReference>
<dbReference type="InterPro" id="IPR043990">
    <property type="entry name" value="AC_1"/>
</dbReference>
<evidence type="ECO:0000313" key="3">
    <source>
        <dbReference type="EMBL" id="CRG50444.1"/>
    </source>
</evidence>
<dbReference type="SUPFAM" id="SSF51126">
    <property type="entry name" value="Pectin lyase-like"/>
    <property type="match status" value="1"/>
</dbReference>
<dbReference type="NCBIfam" id="TIGR04393">
    <property type="entry name" value="rpt_T5SS_PEPC"/>
    <property type="match status" value="3"/>
</dbReference>
<reference evidence="3 4" key="1">
    <citation type="submission" date="2015-03" db="EMBL/GenBank/DDBJ databases">
        <authorList>
            <consortium name="Pathogen Informatics"/>
            <person name="Murphy D."/>
        </authorList>
    </citation>
    <scope>NUCLEOTIDE SEQUENCE [LARGE SCALE GENOMIC DNA]</scope>
    <source>
        <strain evidence="3 4">WP-931201</strain>
    </source>
</reference>